<dbReference type="PANTHER" id="PTHR37451">
    <property type="entry name" value="MARVEL DOMAIN"/>
    <property type="match status" value="1"/>
</dbReference>
<dbReference type="GO" id="GO:0016020">
    <property type="term" value="C:membrane"/>
    <property type="evidence" value="ECO:0007669"/>
    <property type="project" value="UniProtKB-SubCell"/>
</dbReference>
<feature type="transmembrane region" description="Helical" evidence="5">
    <location>
        <begin position="45"/>
        <end position="67"/>
    </location>
</feature>
<dbReference type="InterPro" id="IPR008253">
    <property type="entry name" value="Marvel"/>
</dbReference>
<evidence type="ECO:0000256" key="4">
    <source>
        <dbReference type="ARBA" id="ARBA00023136"/>
    </source>
</evidence>
<feature type="transmembrane region" description="Helical" evidence="5">
    <location>
        <begin position="110"/>
        <end position="129"/>
    </location>
</feature>
<keyword evidence="4 5" id="KW-0472">Membrane</keyword>
<evidence type="ECO:0000256" key="1">
    <source>
        <dbReference type="ARBA" id="ARBA00004141"/>
    </source>
</evidence>
<evidence type="ECO:0000256" key="3">
    <source>
        <dbReference type="ARBA" id="ARBA00022989"/>
    </source>
</evidence>
<dbReference type="Proteomes" id="UP000053831">
    <property type="component" value="Unassembled WGS sequence"/>
</dbReference>
<dbReference type="STRING" id="150374.A0A0M9VWG8"/>
<proteinExistence type="predicted"/>
<organism evidence="7 8">
    <name type="scientific">Escovopsis weberi</name>
    <dbReference type="NCBI Taxonomy" id="150374"/>
    <lineage>
        <taxon>Eukaryota</taxon>
        <taxon>Fungi</taxon>
        <taxon>Dikarya</taxon>
        <taxon>Ascomycota</taxon>
        <taxon>Pezizomycotina</taxon>
        <taxon>Sordariomycetes</taxon>
        <taxon>Hypocreomycetidae</taxon>
        <taxon>Hypocreales</taxon>
        <taxon>Hypocreaceae</taxon>
        <taxon>Escovopsis</taxon>
    </lineage>
</organism>
<feature type="transmembrane region" description="Helical" evidence="5">
    <location>
        <begin position="7"/>
        <end position="25"/>
    </location>
</feature>
<dbReference type="OrthoDB" id="2117453at2759"/>
<feature type="domain" description="MARVEL" evidence="6">
    <location>
        <begin position="7"/>
        <end position="130"/>
    </location>
</feature>
<evidence type="ECO:0000256" key="5">
    <source>
        <dbReference type="SAM" id="Phobius"/>
    </source>
</evidence>
<evidence type="ECO:0000256" key="2">
    <source>
        <dbReference type="ARBA" id="ARBA00022692"/>
    </source>
</evidence>
<protein>
    <recommendedName>
        <fullName evidence="6">MARVEL domain-containing protein</fullName>
    </recommendedName>
</protein>
<keyword evidence="2 5" id="KW-0812">Transmembrane</keyword>
<accession>A0A0M9VWG8</accession>
<sequence>MAIGIITIVHAVLAIFVVIELGLMADAVDFTTTPWGNWTPSSFSFMLFSSVWSLLVLAYLALIPLYFSKLYHSLGALVTLAITTIFWFAGSIAMAVRIGVPHCGGNDSCMTSQAAVAFGFFIWAIFTGLTAMEGLAASRGGGAQVDKVKTANANTASV</sequence>
<gene>
    <name evidence="7" type="ORF">ESCO_002284</name>
</gene>
<evidence type="ECO:0000259" key="6">
    <source>
        <dbReference type="Pfam" id="PF01284"/>
    </source>
</evidence>
<comment type="caution">
    <text evidence="7">The sequence shown here is derived from an EMBL/GenBank/DDBJ whole genome shotgun (WGS) entry which is preliminary data.</text>
</comment>
<reference evidence="7 8" key="1">
    <citation type="submission" date="2015-07" db="EMBL/GenBank/DDBJ databases">
        <title>The genome of the fungus Escovopsis weberi, a specialized disease agent of ant agriculture.</title>
        <authorList>
            <person name="de Man T.J."/>
            <person name="Stajich J.E."/>
            <person name="Kubicek C.P."/>
            <person name="Chenthamara K."/>
            <person name="Atanasova L."/>
            <person name="Druzhinina I.S."/>
            <person name="Birnbaum S."/>
            <person name="Barribeau S.M."/>
            <person name="Teiling C."/>
            <person name="Suen G."/>
            <person name="Currie C."/>
            <person name="Gerardo N.M."/>
        </authorList>
    </citation>
    <scope>NUCLEOTIDE SEQUENCE [LARGE SCALE GENOMIC DNA]</scope>
</reference>
<name>A0A0M9VWG8_ESCWE</name>
<comment type="subcellular location">
    <subcellularLocation>
        <location evidence="1">Membrane</location>
        <topology evidence="1">Multi-pass membrane protein</topology>
    </subcellularLocation>
</comment>
<keyword evidence="3 5" id="KW-1133">Transmembrane helix</keyword>
<dbReference type="AlphaFoldDB" id="A0A0M9VWG8"/>
<evidence type="ECO:0000313" key="8">
    <source>
        <dbReference type="Proteomes" id="UP000053831"/>
    </source>
</evidence>
<evidence type="ECO:0000313" key="7">
    <source>
        <dbReference type="EMBL" id="KOS22049.1"/>
    </source>
</evidence>
<dbReference type="EMBL" id="LGSR01000006">
    <property type="protein sequence ID" value="KOS22049.1"/>
    <property type="molecule type" value="Genomic_DNA"/>
</dbReference>
<dbReference type="Pfam" id="PF01284">
    <property type="entry name" value="MARVEL"/>
    <property type="match status" value="1"/>
</dbReference>
<dbReference type="PANTHER" id="PTHR37451:SF1">
    <property type="entry name" value="MARVEL DOMAIN-CONTAINING PROTEIN"/>
    <property type="match status" value="1"/>
</dbReference>
<feature type="transmembrane region" description="Helical" evidence="5">
    <location>
        <begin position="74"/>
        <end position="98"/>
    </location>
</feature>
<keyword evidence="8" id="KW-1185">Reference proteome</keyword>